<gene>
    <name evidence="2" type="ORF">Adt_24784</name>
</gene>
<accession>A0ABD1SER9</accession>
<dbReference type="Proteomes" id="UP001604336">
    <property type="component" value="Unassembled WGS sequence"/>
</dbReference>
<proteinExistence type="predicted"/>
<organism evidence="2 3">
    <name type="scientific">Abeliophyllum distichum</name>
    <dbReference type="NCBI Taxonomy" id="126358"/>
    <lineage>
        <taxon>Eukaryota</taxon>
        <taxon>Viridiplantae</taxon>
        <taxon>Streptophyta</taxon>
        <taxon>Embryophyta</taxon>
        <taxon>Tracheophyta</taxon>
        <taxon>Spermatophyta</taxon>
        <taxon>Magnoliopsida</taxon>
        <taxon>eudicotyledons</taxon>
        <taxon>Gunneridae</taxon>
        <taxon>Pentapetalae</taxon>
        <taxon>asterids</taxon>
        <taxon>lamiids</taxon>
        <taxon>Lamiales</taxon>
        <taxon>Oleaceae</taxon>
        <taxon>Forsythieae</taxon>
        <taxon>Abeliophyllum</taxon>
    </lineage>
</organism>
<reference evidence="3" key="1">
    <citation type="submission" date="2024-07" db="EMBL/GenBank/DDBJ databases">
        <title>Two chromosome-level genome assemblies of Korean endemic species Abeliophyllum distichum and Forsythia ovata (Oleaceae).</title>
        <authorList>
            <person name="Jang H."/>
        </authorList>
    </citation>
    <scope>NUCLEOTIDE SEQUENCE [LARGE SCALE GENOMIC DNA]</scope>
</reference>
<evidence type="ECO:0000313" key="3">
    <source>
        <dbReference type="Proteomes" id="UP001604336"/>
    </source>
</evidence>
<name>A0ABD1SER9_9LAMI</name>
<feature type="domain" description="Reverse transcriptase/retrotransposon-derived protein RNase H-like" evidence="1">
    <location>
        <begin position="9"/>
        <end position="58"/>
    </location>
</feature>
<dbReference type="InterPro" id="IPR043502">
    <property type="entry name" value="DNA/RNA_pol_sf"/>
</dbReference>
<comment type="caution">
    <text evidence="2">The sequence shown here is derived from an EMBL/GenBank/DDBJ whole genome shotgun (WGS) entry which is preliminary data.</text>
</comment>
<keyword evidence="3" id="KW-1185">Reference proteome</keyword>
<dbReference type="AlphaFoldDB" id="A0ABD1SER9"/>
<dbReference type="SUPFAM" id="SSF56672">
    <property type="entry name" value="DNA/RNA polymerases"/>
    <property type="match status" value="1"/>
</dbReference>
<protein>
    <submittedName>
        <fullName evidence="2">Polyprotein</fullName>
    </submittedName>
</protein>
<dbReference type="EMBL" id="JBFOLK010000007">
    <property type="protein sequence ID" value="KAL2499234.1"/>
    <property type="molecule type" value="Genomic_DNA"/>
</dbReference>
<sequence>MLKKNAPAWSEEQTKAIKEIKQKVHGLPALSIPTDGKRILQTDASDLYWAAVLLEEKNGYHFFIEMDMSAFPKMMNFKQKQIPNFKLLRWAEWFSNFDFEVKHIKGHNNLLPDLLSRPKSKPVINKIISVICMIGSSSSKSSSSRPPEIYPNIQNFPPEIHDLIKNKTLKARSKELMLKY</sequence>
<dbReference type="InterPro" id="IPR041577">
    <property type="entry name" value="RT_RNaseH_2"/>
</dbReference>
<dbReference type="Pfam" id="PF17919">
    <property type="entry name" value="RT_RNaseH_2"/>
    <property type="match status" value="1"/>
</dbReference>
<evidence type="ECO:0000313" key="2">
    <source>
        <dbReference type="EMBL" id="KAL2499234.1"/>
    </source>
</evidence>
<evidence type="ECO:0000259" key="1">
    <source>
        <dbReference type="Pfam" id="PF17919"/>
    </source>
</evidence>